<gene>
    <name evidence="2" type="ORF">DS909_18595</name>
</gene>
<protein>
    <submittedName>
        <fullName evidence="2">Uncharacterized protein</fullName>
    </submittedName>
</protein>
<dbReference type="OrthoDB" id="1090891at2"/>
<evidence type="ECO:0000256" key="1">
    <source>
        <dbReference type="SAM" id="Phobius"/>
    </source>
</evidence>
<accession>A0A366WSU7</accession>
<feature type="transmembrane region" description="Helical" evidence="1">
    <location>
        <begin position="182"/>
        <end position="203"/>
    </location>
</feature>
<dbReference type="AlphaFoldDB" id="A0A366WSU7"/>
<organism evidence="2 3">
    <name type="scientific">Phaeobacter gallaeciensis</name>
    <dbReference type="NCBI Taxonomy" id="60890"/>
    <lineage>
        <taxon>Bacteria</taxon>
        <taxon>Pseudomonadati</taxon>
        <taxon>Pseudomonadota</taxon>
        <taxon>Alphaproteobacteria</taxon>
        <taxon>Rhodobacterales</taxon>
        <taxon>Roseobacteraceae</taxon>
        <taxon>Phaeobacter</taxon>
    </lineage>
</organism>
<sequence>MFGDHLITTSTEGLQPLGSAAQRSYELVSGTLRDRLSPAHAVLLAEPVAAEHGDQIDWHAPISGHIVRLLDLTASEQKLVRLELAQRISEILEESKILRANPDPSMQRLGEALTNVVEVPSEAMIYVVKTATGLHPVLVHWAWVQDEQTRVRGVLTSMIARPTPIEPATPPRSVWANPIWRWVVLLGWLLLAAVLGLILWLMVYPCGLSPWGPEYCKKEEQALAALYSEQYVIADRILQVEREIALADRRCIAVIPVAPAKEIKPKPEKKGALPIDLNGVSRRFAGLASALYTPLNRTRSGN</sequence>
<dbReference type="RefSeq" id="WP_113824953.1">
    <property type="nucleotide sequence ID" value="NZ_QOCE01000045.1"/>
</dbReference>
<evidence type="ECO:0000313" key="3">
    <source>
        <dbReference type="Proteomes" id="UP000252706"/>
    </source>
</evidence>
<keyword evidence="1" id="KW-0812">Transmembrane</keyword>
<evidence type="ECO:0000313" key="2">
    <source>
        <dbReference type="EMBL" id="RBW51599.1"/>
    </source>
</evidence>
<proteinExistence type="predicted"/>
<keyword evidence="1" id="KW-1133">Transmembrane helix</keyword>
<dbReference type="Proteomes" id="UP000252706">
    <property type="component" value="Unassembled WGS sequence"/>
</dbReference>
<dbReference type="EMBL" id="QOCE01000045">
    <property type="protein sequence ID" value="RBW51599.1"/>
    <property type="molecule type" value="Genomic_DNA"/>
</dbReference>
<comment type="caution">
    <text evidence="2">The sequence shown here is derived from an EMBL/GenBank/DDBJ whole genome shotgun (WGS) entry which is preliminary data.</text>
</comment>
<keyword evidence="1" id="KW-0472">Membrane</keyword>
<reference evidence="2 3" key="1">
    <citation type="submission" date="2018-07" db="EMBL/GenBank/DDBJ databases">
        <title>Modular assembly of carbohydrate-degrading microbial communities in the ocean.</title>
        <authorList>
            <person name="Enke T.N."/>
            <person name="Datta M.S."/>
            <person name="Schwartzman J.A."/>
            <person name="Cermak N."/>
            <person name="Schmitz D.A."/>
            <person name="Barrere J."/>
            <person name="Cordero O.X."/>
        </authorList>
    </citation>
    <scope>NUCLEOTIDE SEQUENCE [LARGE SCALE GENOMIC DNA]</scope>
    <source>
        <strain evidence="2 3">C3M10</strain>
    </source>
</reference>
<name>A0A366WSU7_9RHOB</name>